<dbReference type="EMBL" id="FMTS01000002">
    <property type="protein sequence ID" value="SCW57964.1"/>
    <property type="molecule type" value="Genomic_DNA"/>
</dbReference>
<dbReference type="SMART" id="SM00564">
    <property type="entry name" value="PQQ"/>
    <property type="match status" value="7"/>
</dbReference>
<dbReference type="Gene3D" id="2.130.10.10">
    <property type="entry name" value="YVTN repeat-like/Quinoprotein amine dehydrogenase"/>
    <property type="match status" value="2"/>
</dbReference>
<feature type="chain" id="PRO_5011590988" evidence="1">
    <location>
        <begin position="22"/>
        <end position="449"/>
    </location>
</feature>
<dbReference type="RefSeq" id="WP_090647259.1">
    <property type="nucleotide sequence ID" value="NZ_CBCRYE010000006.1"/>
</dbReference>
<evidence type="ECO:0000313" key="3">
    <source>
        <dbReference type="EMBL" id="SCW57964.1"/>
    </source>
</evidence>
<feature type="signal peptide" evidence="1">
    <location>
        <begin position="1"/>
        <end position="21"/>
    </location>
</feature>
<dbReference type="Pfam" id="PF13360">
    <property type="entry name" value="PQQ_2"/>
    <property type="match status" value="3"/>
</dbReference>
<dbReference type="AlphaFoldDB" id="A0A1G4RM55"/>
<dbReference type="InterPro" id="IPR018391">
    <property type="entry name" value="PQQ_b-propeller_rpt"/>
</dbReference>
<protein>
    <submittedName>
        <fullName evidence="3">Outer membrane protein assembly factor BamB, contains PQQ-like beta-propeller repeat</fullName>
    </submittedName>
</protein>
<evidence type="ECO:0000313" key="4">
    <source>
        <dbReference type="Proteomes" id="UP000199150"/>
    </source>
</evidence>
<feature type="domain" description="Pyrrolo-quinoline quinone repeat" evidence="2">
    <location>
        <begin position="179"/>
        <end position="293"/>
    </location>
</feature>
<dbReference type="STRING" id="260084.SAMN02927928_2069"/>
<evidence type="ECO:0000259" key="2">
    <source>
        <dbReference type="Pfam" id="PF13360"/>
    </source>
</evidence>
<dbReference type="OrthoDB" id="9794322at2"/>
<reference evidence="4" key="1">
    <citation type="submission" date="2016-10" db="EMBL/GenBank/DDBJ databases">
        <authorList>
            <person name="Varghese N."/>
            <person name="Submissions S."/>
        </authorList>
    </citation>
    <scope>NUCLEOTIDE SEQUENCE [LARGE SCALE GENOMIC DNA]</scope>
    <source>
        <strain evidence="4">CGMCC 1.3431</strain>
    </source>
</reference>
<proteinExistence type="predicted"/>
<organism evidence="3 4">
    <name type="scientific">Asticcacaulis taihuensis</name>
    <dbReference type="NCBI Taxonomy" id="260084"/>
    <lineage>
        <taxon>Bacteria</taxon>
        <taxon>Pseudomonadati</taxon>
        <taxon>Pseudomonadota</taxon>
        <taxon>Alphaproteobacteria</taxon>
        <taxon>Caulobacterales</taxon>
        <taxon>Caulobacteraceae</taxon>
        <taxon>Asticcacaulis</taxon>
    </lineage>
</organism>
<dbReference type="Proteomes" id="UP000199150">
    <property type="component" value="Unassembled WGS sequence"/>
</dbReference>
<keyword evidence="4" id="KW-1185">Reference proteome</keyword>
<dbReference type="InterPro" id="IPR015943">
    <property type="entry name" value="WD40/YVTN_repeat-like_dom_sf"/>
</dbReference>
<dbReference type="InterPro" id="IPR002372">
    <property type="entry name" value="PQQ_rpt_dom"/>
</dbReference>
<name>A0A1G4RM55_9CAUL</name>
<dbReference type="SUPFAM" id="SSF50998">
    <property type="entry name" value="Quinoprotein alcohol dehydrogenase-like"/>
    <property type="match status" value="2"/>
</dbReference>
<dbReference type="InterPro" id="IPR011047">
    <property type="entry name" value="Quinoprotein_ADH-like_sf"/>
</dbReference>
<feature type="domain" description="Pyrrolo-quinoline quinone repeat" evidence="2">
    <location>
        <begin position="58"/>
        <end position="148"/>
    </location>
</feature>
<dbReference type="PANTHER" id="PTHR34512">
    <property type="entry name" value="CELL SURFACE PROTEIN"/>
    <property type="match status" value="1"/>
</dbReference>
<keyword evidence="1" id="KW-0732">Signal</keyword>
<gene>
    <name evidence="3" type="ORF">SAMN02927928_2069</name>
</gene>
<dbReference type="Gene3D" id="2.40.128.630">
    <property type="match status" value="1"/>
</dbReference>
<dbReference type="PANTHER" id="PTHR34512:SF30">
    <property type="entry name" value="OUTER MEMBRANE PROTEIN ASSEMBLY FACTOR BAMB"/>
    <property type="match status" value="1"/>
</dbReference>
<accession>A0A1G4RM55</accession>
<evidence type="ECO:0000256" key="1">
    <source>
        <dbReference type="SAM" id="SignalP"/>
    </source>
</evidence>
<sequence length="449" mass="48373">MKYPLVAGALIAAVIAMPVFAQDTSPQAKSPQNWPMFMGDARHSGLALTAPTDIASLKPVWRHRIPAEISASPVVVGNLLYIAAENGNLYAFDLTTHKQVWLYHAEGGIGSTPAVADGRLYALSRDGCLTALDAATGKALWRFKTGGEARFGVPGGYGMPKTEGITPDPWDFWLSSPLVEAGRVYFGSSDHHVYALDSATGAKLWAFEADDSIHAAPALSQGRLFIGTWGTRFYALDAQTGAKLWDFQGVKDAETGILQGFSAAATIDGDTVYIGSRDGYMRAFDVTNGKLRWAWDAEKSWVLATAAVDADTLYFPTSDTTVFVALDKKTGKEKYRTDTRVWTYTSPVIAGDYAFAGTMTGDLYAFDKHTGKILWHYKTEDAKADTLGLIDAVGKLRSEILFPQGFPPAPGVENVKSLGAFEASPVWSGNRLITVTAAGEIIIFSAENG</sequence>
<feature type="domain" description="Pyrrolo-quinoline quinone repeat" evidence="2">
    <location>
        <begin position="304"/>
        <end position="384"/>
    </location>
</feature>